<sequence>MDESEKAARRFIKAMLPGRIATRQVDGFYGFTRSGRTLRLDEGTVSELLQRHILQRSSEDDLIPGSFAEAWVTPRGKPAPVAAPRLNHSESPLGRLSQPGEDGKAFLQPHQVEAGERIRRTVERAQMLARTTMSYDPTRTASRGTKGAATGGSSDMAMEARRQLARYLDPLPRECAGVVLDVCGLLKGLQTVEIERGWPRRSAKLILRIGLDQLAREMGLDPVAVGRSSRRPHRARSERALRCD</sequence>
<evidence type="ECO:0000313" key="4">
    <source>
        <dbReference type="Proteomes" id="UP000646579"/>
    </source>
</evidence>
<reference evidence="3" key="2">
    <citation type="submission" date="2020-09" db="EMBL/GenBank/DDBJ databases">
        <authorList>
            <person name="Sun Q."/>
            <person name="Kim S."/>
        </authorList>
    </citation>
    <scope>NUCLEOTIDE SEQUENCE</scope>
    <source>
        <strain evidence="3">KCTC 32437</strain>
    </source>
</reference>
<feature type="region of interest" description="Disordered" evidence="1">
    <location>
        <begin position="225"/>
        <end position="244"/>
    </location>
</feature>
<feature type="compositionally biased region" description="Basic and acidic residues" evidence="1">
    <location>
        <begin position="235"/>
        <end position="244"/>
    </location>
</feature>
<dbReference type="RefSeq" id="WP_189426209.1">
    <property type="nucleotide sequence ID" value="NZ_BMZE01000003.1"/>
</dbReference>
<comment type="caution">
    <text evidence="3">The sequence shown here is derived from an EMBL/GenBank/DDBJ whole genome shotgun (WGS) entry which is preliminary data.</text>
</comment>
<evidence type="ECO:0000313" key="3">
    <source>
        <dbReference type="EMBL" id="GHA29513.1"/>
    </source>
</evidence>
<name>A0A918S939_9HYPH</name>
<evidence type="ECO:0000259" key="2">
    <source>
        <dbReference type="Pfam" id="PF20057"/>
    </source>
</evidence>
<dbReference type="EMBL" id="BMZE01000003">
    <property type="protein sequence ID" value="GHA29513.1"/>
    <property type="molecule type" value="Genomic_DNA"/>
</dbReference>
<accession>A0A918S939</accession>
<evidence type="ECO:0000256" key="1">
    <source>
        <dbReference type="SAM" id="MobiDB-lite"/>
    </source>
</evidence>
<reference evidence="3" key="1">
    <citation type="journal article" date="2014" name="Int. J. Syst. Evol. Microbiol.">
        <title>Complete genome sequence of Corynebacterium casei LMG S-19264T (=DSM 44701T), isolated from a smear-ripened cheese.</title>
        <authorList>
            <consortium name="US DOE Joint Genome Institute (JGI-PGF)"/>
            <person name="Walter F."/>
            <person name="Albersmeier A."/>
            <person name="Kalinowski J."/>
            <person name="Ruckert C."/>
        </authorList>
    </citation>
    <scope>NUCLEOTIDE SEQUENCE</scope>
    <source>
        <strain evidence="3">KCTC 32437</strain>
    </source>
</reference>
<dbReference type="InterPro" id="IPR045599">
    <property type="entry name" value="DUF6456"/>
</dbReference>
<gene>
    <name evidence="3" type="ORF">GCM10007989_26380</name>
</gene>
<dbReference type="AlphaFoldDB" id="A0A918S939"/>
<feature type="domain" description="DUF6456" evidence="2">
    <location>
        <begin position="85"/>
        <end position="216"/>
    </location>
</feature>
<proteinExistence type="predicted"/>
<dbReference type="Pfam" id="PF20057">
    <property type="entry name" value="DUF6456"/>
    <property type="match status" value="1"/>
</dbReference>
<protein>
    <recommendedName>
        <fullName evidence="2">DUF6456 domain-containing protein</fullName>
    </recommendedName>
</protein>
<organism evidence="3 4">
    <name type="scientific">Devosia pacifica</name>
    <dbReference type="NCBI Taxonomy" id="1335967"/>
    <lineage>
        <taxon>Bacteria</taxon>
        <taxon>Pseudomonadati</taxon>
        <taxon>Pseudomonadota</taxon>
        <taxon>Alphaproteobacteria</taxon>
        <taxon>Hyphomicrobiales</taxon>
        <taxon>Devosiaceae</taxon>
        <taxon>Devosia</taxon>
    </lineage>
</organism>
<keyword evidence="4" id="KW-1185">Reference proteome</keyword>
<dbReference type="Proteomes" id="UP000646579">
    <property type="component" value="Unassembled WGS sequence"/>
</dbReference>